<reference evidence="1 2" key="1">
    <citation type="submission" date="2019-02" db="EMBL/GenBank/DDBJ databases">
        <title>Arundinibacter roseus gen. nov., sp. nov., a new member of the family Cytophagaceae.</title>
        <authorList>
            <person name="Szuroczki S."/>
            <person name="Khayer B."/>
            <person name="Sproer C."/>
            <person name="Toumi M."/>
            <person name="Szabo A."/>
            <person name="Felfoldi T."/>
            <person name="Schumann P."/>
            <person name="Toth E."/>
        </authorList>
    </citation>
    <scope>NUCLEOTIDE SEQUENCE [LARGE SCALE GENOMIC DNA]</scope>
    <source>
        <strain evidence="1 2">DMA-k-7a</strain>
    </source>
</reference>
<comment type="caution">
    <text evidence="1">The sequence shown here is derived from an EMBL/GenBank/DDBJ whole genome shotgun (WGS) entry which is preliminary data.</text>
</comment>
<sequence>MSIEKIHTTNYFNTLIEVAEDTKVSHGTKPPSKSDRKTIAEMQYELLMDNPYKFTSDDLFFKVFADRKDLTHEEYQQAREQFFSKGQPCFRSSPLTKTYGFGVHSDKDGKVAIFGMETQQYEKFQGDPNVKKVKAMRSSKK</sequence>
<dbReference type="EMBL" id="SMJU01000011">
    <property type="protein sequence ID" value="TDB62758.1"/>
    <property type="molecule type" value="Genomic_DNA"/>
</dbReference>
<dbReference type="AlphaFoldDB" id="A0A4R4K5M3"/>
<organism evidence="1 2">
    <name type="scientific">Arundinibacter roseus</name>
    <dbReference type="NCBI Taxonomy" id="2070510"/>
    <lineage>
        <taxon>Bacteria</taxon>
        <taxon>Pseudomonadati</taxon>
        <taxon>Bacteroidota</taxon>
        <taxon>Cytophagia</taxon>
        <taxon>Cytophagales</taxon>
        <taxon>Spirosomataceae</taxon>
        <taxon>Arundinibacter</taxon>
    </lineage>
</organism>
<dbReference type="RefSeq" id="WP_132120096.1">
    <property type="nucleotide sequence ID" value="NZ_SMJU01000011.1"/>
</dbReference>
<evidence type="ECO:0000313" key="1">
    <source>
        <dbReference type="EMBL" id="TDB62758.1"/>
    </source>
</evidence>
<protein>
    <submittedName>
        <fullName evidence="1">Uncharacterized protein</fullName>
    </submittedName>
</protein>
<keyword evidence="2" id="KW-1185">Reference proteome</keyword>
<dbReference type="InterPro" id="IPR046155">
    <property type="entry name" value="DUF6157"/>
</dbReference>
<dbReference type="Proteomes" id="UP000295706">
    <property type="component" value="Unassembled WGS sequence"/>
</dbReference>
<gene>
    <name evidence="1" type="ORF">EZE20_17645</name>
</gene>
<evidence type="ECO:0000313" key="2">
    <source>
        <dbReference type="Proteomes" id="UP000295706"/>
    </source>
</evidence>
<dbReference type="OrthoDB" id="2361182at2"/>
<dbReference type="Pfam" id="PF19654">
    <property type="entry name" value="DUF6157"/>
    <property type="match status" value="1"/>
</dbReference>
<name>A0A4R4K5M3_9BACT</name>
<accession>A0A4R4K5M3</accession>
<proteinExistence type="predicted"/>